<dbReference type="GO" id="GO:0003677">
    <property type="term" value="F:DNA binding"/>
    <property type="evidence" value="ECO:0007669"/>
    <property type="project" value="TreeGrafter"/>
</dbReference>
<evidence type="ECO:0000256" key="7">
    <source>
        <dbReference type="RuleBase" id="RU004182"/>
    </source>
</evidence>
<proteinExistence type="inferred from homology"/>
<dbReference type="GO" id="GO:0006139">
    <property type="term" value="P:nucleobase-containing compound metabolic process"/>
    <property type="evidence" value="ECO:0007669"/>
    <property type="project" value="UniProtKB-ARBA"/>
</dbReference>
<dbReference type="GO" id="GO:0071949">
    <property type="term" value="F:FAD binding"/>
    <property type="evidence" value="ECO:0007669"/>
    <property type="project" value="TreeGrafter"/>
</dbReference>
<feature type="binding site" evidence="6">
    <location>
        <position position="265"/>
    </location>
    <ligand>
        <name>FAD</name>
        <dbReference type="ChEBI" id="CHEBI:57692"/>
    </ligand>
</feature>
<comment type="caution">
    <text evidence="9">The sequence shown here is derived from an EMBL/GenBank/DDBJ whole genome shotgun (WGS) entry which is preliminary data.</text>
</comment>
<dbReference type="InterPro" id="IPR036155">
    <property type="entry name" value="Crypto/Photolyase_N_sf"/>
</dbReference>
<dbReference type="Proteomes" id="UP000294980">
    <property type="component" value="Unassembled WGS sequence"/>
</dbReference>
<comment type="similarity">
    <text evidence="2">Belongs to the DNA photolyase class-1 family.</text>
</comment>
<dbReference type="PANTHER" id="PTHR11455:SF9">
    <property type="entry name" value="CRYPTOCHROME CIRCADIAN CLOCK 5 ISOFORM X1"/>
    <property type="match status" value="1"/>
</dbReference>
<protein>
    <submittedName>
        <fullName evidence="9">Deoxyribodipyrimidine photo-lyase family protein (Cryptochrome)</fullName>
    </submittedName>
</protein>
<dbReference type="Gene3D" id="1.10.579.10">
    <property type="entry name" value="DNA Cyclobutane Dipyrimidine Photolyase, subunit A, domain 3"/>
    <property type="match status" value="1"/>
</dbReference>
<dbReference type="PRINTS" id="PR00147">
    <property type="entry name" value="DNAPHOTLYASE"/>
</dbReference>
<reference evidence="9 10" key="1">
    <citation type="submission" date="2019-03" db="EMBL/GenBank/DDBJ databases">
        <title>Genomic Encyclopedia of Type Strains, Phase IV (KMG-IV): sequencing the most valuable type-strain genomes for metagenomic binning, comparative biology and taxonomic classification.</title>
        <authorList>
            <person name="Goeker M."/>
        </authorList>
    </citation>
    <scope>NUCLEOTIDE SEQUENCE [LARGE SCALE GENOMIC DNA]</scope>
    <source>
        <strain evidence="9 10">DSM 23344</strain>
    </source>
</reference>
<evidence type="ECO:0000256" key="5">
    <source>
        <dbReference type="ARBA" id="ARBA00022991"/>
    </source>
</evidence>
<keyword evidence="9" id="KW-0456">Lyase</keyword>
<dbReference type="SUPFAM" id="SSF48173">
    <property type="entry name" value="Cryptochrome/photolyase FAD-binding domain"/>
    <property type="match status" value="1"/>
</dbReference>
<dbReference type="Gene3D" id="3.40.50.620">
    <property type="entry name" value="HUPs"/>
    <property type="match status" value="1"/>
</dbReference>
<keyword evidence="3 6" id="KW-0285">Flavoprotein</keyword>
<dbReference type="InterPro" id="IPR036134">
    <property type="entry name" value="Crypto/Photolyase_FAD-like_sf"/>
</dbReference>
<comment type="similarity">
    <text evidence="7">Belongs to the DNA photolyase family.</text>
</comment>
<dbReference type="Gene3D" id="1.25.40.80">
    <property type="match status" value="1"/>
</dbReference>
<evidence type="ECO:0000313" key="9">
    <source>
        <dbReference type="EMBL" id="TCO77055.1"/>
    </source>
</evidence>
<dbReference type="InterPro" id="IPR014729">
    <property type="entry name" value="Rossmann-like_a/b/a_fold"/>
</dbReference>
<dbReference type="GO" id="GO:0006950">
    <property type="term" value="P:response to stress"/>
    <property type="evidence" value="ECO:0007669"/>
    <property type="project" value="UniProtKB-ARBA"/>
</dbReference>
<dbReference type="PROSITE" id="PS51645">
    <property type="entry name" value="PHR_CRY_ALPHA_BETA"/>
    <property type="match status" value="1"/>
</dbReference>
<evidence type="ECO:0000256" key="1">
    <source>
        <dbReference type="ARBA" id="ARBA00001932"/>
    </source>
</evidence>
<dbReference type="OrthoDB" id="9772484at2"/>
<dbReference type="SUPFAM" id="SSF52425">
    <property type="entry name" value="Cryptochrome/photolyase, N-terminal domain"/>
    <property type="match status" value="1"/>
</dbReference>
<dbReference type="InterPro" id="IPR006050">
    <property type="entry name" value="DNA_photolyase_N"/>
</dbReference>
<keyword evidence="4 6" id="KW-0274">FAD</keyword>
<dbReference type="PROSITE" id="PS00394">
    <property type="entry name" value="DNA_PHOTOLYASES_1_1"/>
    <property type="match status" value="1"/>
</dbReference>
<evidence type="ECO:0000259" key="8">
    <source>
        <dbReference type="PROSITE" id="PS51645"/>
    </source>
</evidence>
<evidence type="ECO:0000313" key="10">
    <source>
        <dbReference type="Proteomes" id="UP000294980"/>
    </source>
</evidence>
<evidence type="ECO:0000256" key="3">
    <source>
        <dbReference type="ARBA" id="ARBA00022630"/>
    </source>
</evidence>
<comment type="cofactor">
    <cofactor evidence="1">
        <name>(6R)-5,10-methylene-5,6,7,8-tetrahydrofolate</name>
        <dbReference type="ChEBI" id="CHEBI:15636"/>
    </cofactor>
</comment>
<feature type="domain" description="Photolyase/cryptochrome alpha/beta" evidence="8">
    <location>
        <begin position="2"/>
        <end position="132"/>
    </location>
</feature>
<dbReference type="InterPro" id="IPR005101">
    <property type="entry name" value="Cryptochr/Photolyase_FAD-bd"/>
</dbReference>
<dbReference type="InterPro" id="IPR002081">
    <property type="entry name" value="Cryptochrome/DNA_photolyase_1"/>
</dbReference>
<dbReference type="RefSeq" id="WP_117317396.1">
    <property type="nucleotide sequence ID" value="NZ_QQSW01000008.1"/>
</dbReference>
<dbReference type="GO" id="GO:0003904">
    <property type="term" value="F:deoxyribodipyrimidine photo-lyase activity"/>
    <property type="evidence" value="ECO:0007669"/>
    <property type="project" value="TreeGrafter"/>
</dbReference>
<evidence type="ECO:0000256" key="6">
    <source>
        <dbReference type="PIRSR" id="PIRSR602081-1"/>
    </source>
</evidence>
<dbReference type="EMBL" id="SLWX01000003">
    <property type="protein sequence ID" value="TCO77055.1"/>
    <property type="molecule type" value="Genomic_DNA"/>
</dbReference>
<feature type="binding site" evidence="6">
    <location>
        <position position="214"/>
    </location>
    <ligand>
        <name>FAD</name>
        <dbReference type="ChEBI" id="CHEBI:57692"/>
    </ligand>
</feature>
<accession>A0A4R2LCK0</accession>
<evidence type="ECO:0000256" key="2">
    <source>
        <dbReference type="ARBA" id="ARBA00005862"/>
    </source>
</evidence>
<evidence type="ECO:0000256" key="4">
    <source>
        <dbReference type="ARBA" id="ARBA00022827"/>
    </source>
</evidence>
<keyword evidence="5 7" id="KW-0157">Chromophore</keyword>
<name>A0A4R2LCK0_9GAMM</name>
<sequence>MSINVVWFKRDLRLQDHAPLNAAIDDGRPLLLLYCMEPALLADPHYRTRHWRFIWQSLQDMQATLRRYNTRLLITRGDVLQVLLTLHREFGLHSLYSHEETGLAVTYERDREIADWCSRANIPWHEFPCNGVTRGRRDRRGWNRAWEATMSAPLAQPSLAAARWVCATRVSGVTPLSAGEIPTQWRDDSGFQRGGETSARATLADFLGQRGARYAADISKPQASRESCSRLSPYIAWGNLSVRQVYQALRQRQRQPGWTRALAAFESRLHWHCHFIQKFEMECRMQFEDINRGYLAHPRGHSDALITAWRDGMTGLPLIDASMRCLRATGYINFRSRAMLVSFLCHHLWQDWRAGAAWLGSLFLDFEPGIHYPQMQMQAGVTGINTIRIYNPLKQSRDHDPDGTFIRQWVPELAALPDPLIHTPWELTPMERLMYGGELDRYPEPLVDISESYRCARDRLWALKSDALVARERERILSRHVERRVIDADA</sequence>
<keyword evidence="10" id="KW-1185">Reference proteome</keyword>
<dbReference type="GO" id="GO:0009416">
    <property type="term" value="P:response to light stimulus"/>
    <property type="evidence" value="ECO:0007669"/>
    <property type="project" value="TreeGrafter"/>
</dbReference>
<dbReference type="Pfam" id="PF03441">
    <property type="entry name" value="FAD_binding_7"/>
    <property type="match status" value="1"/>
</dbReference>
<comment type="cofactor">
    <cofactor evidence="6">
        <name>FAD</name>
        <dbReference type="ChEBI" id="CHEBI:57692"/>
    </cofactor>
    <text evidence="6">Binds 1 FAD per subunit.</text>
</comment>
<dbReference type="InterPro" id="IPR018394">
    <property type="entry name" value="DNA_photolyase_1_CS_C"/>
</dbReference>
<gene>
    <name evidence="9" type="ORF">EV688_10369</name>
</gene>
<dbReference type="AlphaFoldDB" id="A0A4R2LCK0"/>
<dbReference type="PANTHER" id="PTHR11455">
    <property type="entry name" value="CRYPTOCHROME"/>
    <property type="match status" value="1"/>
</dbReference>
<dbReference type="Pfam" id="PF00875">
    <property type="entry name" value="DNA_photolyase"/>
    <property type="match status" value="1"/>
</dbReference>
<organism evidence="9 10">
    <name type="scientific">Chromatocurvus halotolerans</name>
    <dbReference type="NCBI Taxonomy" id="1132028"/>
    <lineage>
        <taxon>Bacteria</taxon>
        <taxon>Pseudomonadati</taxon>
        <taxon>Pseudomonadota</taxon>
        <taxon>Gammaproteobacteria</taxon>
        <taxon>Cellvibrionales</taxon>
        <taxon>Halieaceae</taxon>
        <taxon>Chromatocurvus</taxon>
    </lineage>
</organism>